<dbReference type="Gene3D" id="3.10.450.50">
    <property type="match status" value="1"/>
</dbReference>
<accession>A0ABY4W8J1</accession>
<dbReference type="RefSeq" id="WP_251937817.1">
    <property type="nucleotide sequence ID" value="NZ_CP098747.1"/>
</dbReference>
<protein>
    <submittedName>
        <fullName evidence="2">Nuclear transport factor 2 family protein</fullName>
    </submittedName>
</protein>
<dbReference type="InterPro" id="IPR037401">
    <property type="entry name" value="SnoaL-like"/>
</dbReference>
<dbReference type="InterPro" id="IPR032710">
    <property type="entry name" value="NTF2-like_dom_sf"/>
</dbReference>
<keyword evidence="3" id="KW-1185">Reference proteome</keyword>
<proteinExistence type="predicted"/>
<evidence type="ECO:0000313" key="2">
    <source>
        <dbReference type="EMBL" id="USG63166.1"/>
    </source>
</evidence>
<dbReference type="Pfam" id="PF13474">
    <property type="entry name" value="SnoaL_3"/>
    <property type="match status" value="1"/>
</dbReference>
<evidence type="ECO:0000259" key="1">
    <source>
        <dbReference type="Pfam" id="PF13474"/>
    </source>
</evidence>
<dbReference type="SUPFAM" id="SSF54427">
    <property type="entry name" value="NTF2-like"/>
    <property type="match status" value="1"/>
</dbReference>
<organism evidence="2 3">
    <name type="scientific">Sneathiella marina</name>
    <dbReference type="NCBI Taxonomy" id="2950108"/>
    <lineage>
        <taxon>Bacteria</taxon>
        <taxon>Pseudomonadati</taxon>
        <taxon>Pseudomonadota</taxon>
        <taxon>Alphaproteobacteria</taxon>
        <taxon>Sneathiellales</taxon>
        <taxon>Sneathiellaceae</taxon>
        <taxon>Sneathiella</taxon>
    </lineage>
</organism>
<feature type="domain" description="SnoaL-like" evidence="1">
    <location>
        <begin position="8"/>
        <end position="126"/>
    </location>
</feature>
<dbReference type="EMBL" id="CP098747">
    <property type="protein sequence ID" value="USG63166.1"/>
    <property type="molecule type" value="Genomic_DNA"/>
</dbReference>
<sequence length="135" mass="15347">MTPEEQAVQTANDNFYQATNDMFKGDLSLMTKVWSHEDDVIYMSPDGKYLTGWDQVLADWQTQADMKLGGTLRTTQSRINVGKGYAFTHSVEVGENEVDGSKVKVSIRATKIFRKQKDGWKLISLHTDLLPFLRD</sequence>
<gene>
    <name evidence="2" type="ORF">NBZ79_09275</name>
</gene>
<evidence type="ECO:0000313" key="3">
    <source>
        <dbReference type="Proteomes" id="UP001056291"/>
    </source>
</evidence>
<reference evidence="2" key="1">
    <citation type="submission" date="2022-06" db="EMBL/GenBank/DDBJ databases">
        <title>Sneathiella actinostolidae sp. nov., isolated from a sea anemonein the Western Pacific Ocean.</title>
        <authorList>
            <person name="Wei M.J."/>
        </authorList>
    </citation>
    <scope>NUCLEOTIDE SEQUENCE</scope>
    <source>
        <strain evidence="2">PHK-P5</strain>
    </source>
</reference>
<name>A0ABY4W8J1_9PROT</name>
<dbReference type="Proteomes" id="UP001056291">
    <property type="component" value="Chromosome"/>
</dbReference>